<organism evidence="1">
    <name type="scientific">marine sediment metagenome</name>
    <dbReference type="NCBI Taxonomy" id="412755"/>
    <lineage>
        <taxon>unclassified sequences</taxon>
        <taxon>metagenomes</taxon>
        <taxon>ecological metagenomes</taxon>
    </lineage>
</organism>
<name>A0A0F8Z7B8_9ZZZZ</name>
<dbReference type="AlphaFoldDB" id="A0A0F8Z7B8"/>
<comment type="caution">
    <text evidence="1">The sequence shown here is derived from an EMBL/GenBank/DDBJ whole genome shotgun (WGS) entry which is preliminary data.</text>
</comment>
<dbReference type="EMBL" id="LAZR01049446">
    <property type="protein sequence ID" value="KKK89628.1"/>
    <property type="molecule type" value="Genomic_DNA"/>
</dbReference>
<proteinExistence type="predicted"/>
<evidence type="ECO:0000313" key="1">
    <source>
        <dbReference type="EMBL" id="KKK89628.1"/>
    </source>
</evidence>
<sequence>ITAILLHYAWEGREPKCLVPGKATLKDIHDGLKDLKLIIKYQRFDLEATKREVVYLQGLLGNK</sequence>
<gene>
    <name evidence="1" type="ORF">LCGC14_2731220</name>
</gene>
<protein>
    <submittedName>
        <fullName evidence="1">Uncharacterized protein</fullName>
    </submittedName>
</protein>
<reference evidence="1" key="1">
    <citation type="journal article" date="2015" name="Nature">
        <title>Complex archaea that bridge the gap between prokaryotes and eukaryotes.</title>
        <authorList>
            <person name="Spang A."/>
            <person name="Saw J.H."/>
            <person name="Jorgensen S.L."/>
            <person name="Zaremba-Niedzwiedzka K."/>
            <person name="Martijn J."/>
            <person name="Lind A.E."/>
            <person name="van Eijk R."/>
            <person name="Schleper C."/>
            <person name="Guy L."/>
            <person name="Ettema T.J."/>
        </authorList>
    </citation>
    <scope>NUCLEOTIDE SEQUENCE</scope>
</reference>
<accession>A0A0F8Z7B8</accession>
<feature type="non-terminal residue" evidence="1">
    <location>
        <position position="1"/>
    </location>
</feature>